<name>A0A9Q0RTE0_BLOTA</name>
<organism evidence="2 3">
    <name type="scientific">Blomia tropicalis</name>
    <name type="common">Mite</name>
    <dbReference type="NCBI Taxonomy" id="40697"/>
    <lineage>
        <taxon>Eukaryota</taxon>
        <taxon>Metazoa</taxon>
        <taxon>Ecdysozoa</taxon>
        <taxon>Arthropoda</taxon>
        <taxon>Chelicerata</taxon>
        <taxon>Arachnida</taxon>
        <taxon>Acari</taxon>
        <taxon>Acariformes</taxon>
        <taxon>Sarcoptiformes</taxon>
        <taxon>Astigmata</taxon>
        <taxon>Glycyphagoidea</taxon>
        <taxon>Echimyopodidae</taxon>
        <taxon>Blomia</taxon>
    </lineage>
</organism>
<proteinExistence type="predicted"/>
<evidence type="ECO:0000313" key="2">
    <source>
        <dbReference type="EMBL" id="KAJ6225640.1"/>
    </source>
</evidence>
<dbReference type="Proteomes" id="UP001142055">
    <property type="component" value="Chromosome 1"/>
</dbReference>
<keyword evidence="3" id="KW-1185">Reference proteome</keyword>
<feature type="region of interest" description="Disordered" evidence="1">
    <location>
        <begin position="40"/>
        <end position="65"/>
    </location>
</feature>
<protein>
    <submittedName>
        <fullName evidence="2">Uncharacterized protein</fullName>
    </submittedName>
</protein>
<reference evidence="2" key="1">
    <citation type="submission" date="2022-12" db="EMBL/GenBank/DDBJ databases">
        <title>Genome assemblies of Blomia tropicalis.</title>
        <authorList>
            <person name="Cui Y."/>
        </authorList>
    </citation>
    <scope>NUCLEOTIDE SEQUENCE</scope>
    <source>
        <tissue evidence="2">Adult mites</tissue>
    </source>
</reference>
<evidence type="ECO:0000313" key="3">
    <source>
        <dbReference type="Proteomes" id="UP001142055"/>
    </source>
</evidence>
<gene>
    <name evidence="2" type="ORF">RDWZM_004185</name>
</gene>
<accession>A0A9Q0RTE0</accession>
<dbReference type="EMBL" id="JAPWDV010000001">
    <property type="protein sequence ID" value="KAJ6225640.1"/>
    <property type="molecule type" value="Genomic_DNA"/>
</dbReference>
<evidence type="ECO:0000256" key="1">
    <source>
        <dbReference type="SAM" id="MobiDB-lite"/>
    </source>
</evidence>
<comment type="caution">
    <text evidence="2">The sequence shown here is derived from an EMBL/GenBank/DDBJ whole genome shotgun (WGS) entry which is preliminary data.</text>
</comment>
<dbReference type="AlphaFoldDB" id="A0A9Q0RTE0"/>
<sequence>MMIITNRQDNNNKNMWMCLVYPTFQIKDYKWLKEKRTTPKPIGSQFGKMLRKKGKKESNESFKGKKIVSSSAEHKSFFYTGALGIDPSCLCESSVSQVEEKTRIVYINI</sequence>